<name>X1AUL6_9ZZZZ</name>
<reference evidence="1" key="1">
    <citation type="journal article" date="2014" name="Front. Microbiol.">
        <title>High frequency of phylogenetically diverse reductive dehalogenase-homologous genes in deep subseafloor sedimentary metagenomes.</title>
        <authorList>
            <person name="Kawai M."/>
            <person name="Futagami T."/>
            <person name="Toyoda A."/>
            <person name="Takaki Y."/>
            <person name="Nishi S."/>
            <person name="Hori S."/>
            <person name="Arai W."/>
            <person name="Tsubouchi T."/>
            <person name="Morono Y."/>
            <person name="Uchiyama I."/>
            <person name="Ito T."/>
            <person name="Fujiyama A."/>
            <person name="Inagaki F."/>
            <person name="Takami H."/>
        </authorList>
    </citation>
    <scope>NUCLEOTIDE SEQUENCE</scope>
    <source>
        <strain evidence="1">Expedition CK06-06</strain>
    </source>
</reference>
<organism evidence="1">
    <name type="scientific">marine sediment metagenome</name>
    <dbReference type="NCBI Taxonomy" id="412755"/>
    <lineage>
        <taxon>unclassified sequences</taxon>
        <taxon>metagenomes</taxon>
        <taxon>ecological metagenomes</taxon>
    </lineage>
</organism>
<evidence type="ECO:0000313" key="1">
    <source>
        <dbReference type="EMBL" id="GAG72962.1"/>
    </source>
</evidence>
<dbReference type="InterPro" id="IPR001680">
    <property type="entry name" value="WD40_rpt"/>
</dbReference>
<dbReference type="InterPro" id="IPR045182">
    <property type="entry name" value="JINGUBANG-like"/>
</dbReference>
<dbReference type="InterPro" id="IPR015943">
    <property type="entry name" value="WD40/YVTN_repeat-like_dom_sf"/>
</dbReference>
<dbReference type="SMART" id="SM00320">
    <property type="entry name" value="WD40"/>
    <property type="match status" value="3"/>
</dbReference>
<dbReference type="SUPFAM" id="SSF50978">
    <property type="entry name" value="WD40 repeat-like"/>
    <property type="match status" value="1"/>
</dbReference>
<proteinExistence type="predicted"/>
<dbReference type="AlphaFoldDB" id="X1AUL6"/>
<dbReference type="InterPro" id="IPR036322">
    <property type="entry name" value="WD40_repeat_dom_sf"/>
</dbReference>
<dbReference type="EMBL" id="BART01000495">
    <property type="protein sequence ID" value="GAG72962.1"/>
    <property type="molecule type" value="Genomic_DNA"/>
</dbReference>
<gene>
    <name evidence="1" type="ORF">S01H4_02315</name>
</gene>
<feature type="non-terminal residue" evidence="1">
    <location>
        <position position="1"/>
    </location>
</feature>
<dbReference type="PROSITE" id="PS50082">
    <property type="entry name" value="WD_REPEATS_2"/>
    <property type="match status" value="1"/>
</dbReference>
<dbReference type="Pfam" id="PF00400">
    <property type="entry name" value="WD40"/>
    <property type="match status" value="1"/>
</dbReference>
<dbReference type="Gene3D" id="2.130.10.10">
    <property type="entry name" value="YVTN repeat-like/Quinoprotein amine dehydrogenase"/>
    <property type="match status" value="1"/>
</dbReference>
<accession>X1AUL6</accession>
<protein>
    <submittedName>
        <fullName evidence="1">Uncharacterized protein</fullName>
    </submittedName>
</protein>
<comment type="caution">
    <text evidence="1">The sequence shown here is derived from an EMBL/GenBank/DDBJ whole genome shotgun (WGS) entry which is preliminary data.</text>
</comment>
<dbReference type="PANTHER" id="PTHR22844">
    <property type="entry name" value="F-BOX AND WD40 DOMAIN PROTEIN"/>
    <property type="match status" value="1"/>
</dbReference>
<dbReference type="PANTHER" id="PTHR22844:SF342">
    <property type="entry name" value="AND WD40 DOMAIN PROTEIN, PUTATIVE-RELATED"/>
    <property type="match status" value="1"/>
</dbReference>
<sequence length="142" mass="15940">ARSDLRRITTLYGHDANIFSLIVDEKFVYSGSGEIWWGGPGSPRPPEFESAVRVWDKKDWNCVQVLKGHSDNVNALGVDKSYVYSASDDGTVKVYSKSDWTEIVTVDSGVGRIIDLTHDDDYVYFGCADGNIRYIHKTDLID</sequence>